<sequence>MILILDKNCQYQKETAFKYQFTMKQNKFERISKITKSLEQQLQFQYIEEIQVL</sequence>
<dbReference type="EMBL" id="CAJJDP010000104">
    <property type="protein sequence ID" value="CAD8193422.1"/>
    <property type="molecule type" value="Genomic_DNA"/>
</dbReference>
<reference evidence="1" key="1">
    <citation type="submission" date="2021-01" db="EMBL/GenBank/DDBJ databases">
        <authorList>
            <consortium name="Genoscope - CEA"/>
            <person name="William W."/>
        </authorList>
    </citation>
    <scope>NUCLEOTIDE SEQUENCE</scope>
</reference>
<dbReference type="AlphaFoldDB" id="A0A8S1WVN0"/>
<proteinExistence type="predicted"/>
<evidence type="ECO:0000313" key="1">
    <source>
        <dbReference type="EMBL" id="CAD8193422.1"/>
    </source>
</evidence>
<comment type="caution">
    <text evidence="1">The sequence shown here is derived from an EMBL/GenBank/DDBJ whole genome shotgun (WGS) entry which is preliminary data.</text>
</comment>
<dbReference type="Proteomes" id="UP000683925">
    <property type="component" value="Unassembled WGS sequence"/>
</dbReference>
<keyword evidence="2" id="KW-1185">Reference proteome</keyword>
<name>A0A8S1WVN0_PAROT</name>
<organism evidence="1 2">
    <name type="scientific">Paramecium octaurelia</name>
    <dbReference type="NCBI Taxonomy" id="43137"/>
    <lineage>
        <taxon>Eukaryota</taxon>
        <taxon>Sar</taxon>
        <taxon>Alveolata</taxon>
        <taxon>Ciliophora</taxon>
        <taxon>Intramacronucleata</taxon>
        <taxon>Oligohymenophorea</taxon>
        <taxon>Peniculida</taxon>
        <taxon>Parameciidae</taxon>
        <taxon>Paramecium</taxon>
    </lineage>
</organism>
<protein>
    <submittedName>
        <fullName evidence="1">Uncharacterized protein</fullName>
    </submittedName>
</protein>
<gene>
    <name evidence="1" type="ORF">POCTA_138.1.T1040138</name>
</gene>
<evidence type="ECO:0000313" key="2">
    <source>
        <dbReference type="Proteomes" id="UP000683925"/>
    </source>
</evidence>
<accession>A0A8S1WVN0</accession>